<evidence type="ECO:0000256" key="1">
    <source>
        <dbReference type="SAM" id="Phobius"/>
    </source>
</evidence>
<dbReference type="RefSeq" id="WP_313763591.1">
    <property type="nucleotide sequence ID" value="NZ_BAAAVH010000113.1"/>
</dbReference>
<feature type="transmembrane region" description="Helical" evidence="1">
    <location>
        <begin position="32"/>
        <end position="49"/>
    </location>
</feature>
<sequence>MNYLATAIDTAAQYQLAAPEKAPGLEVSGPQGGALIIGIVIAAVLITRWKSGKLGDSEKKTLIWAVVMTICLYGGSGIIGSLFNQVKTTADQTGTTITQTGVGTGGGTVTR</sequence>
<keyword evidence="3" id="KW-1185">Reference proteome</keyword>
<proteinExistence type="predicted"/>
<name>A0ABW1F3X1_9ACTN</name>
<reference evidence="3" key="1">
    <citation type="journal article" date="2019" name="Int. J. Syst. Evol. Microbiol.">
        <title>The Global Catalogue of Microorganisms (GCM) 10K type strain sequencing project: providing services to taxonomists for standard genome sequencing and annotation.</title>
        <authorList>
            <consortium name="The Broad Institute Genomics Platform"/>
            <consortium name="The Broad Institute Genome Sequencing Center for Infectious Disease"/>
            <person name="Wu L."/>
            <person name="Ma J."/>
        </authorList>
    </citation>
    <scope>NUCLEOTIDE SEQUENCE [LARGE SCALE GENOMIC DNA]</scope>
    <source>
        <strain evidence="3">CGMCC 4.1469</strain>
    </source>
</reference>
<evidence type="ECO:0000313" key="2">
    <source>
        <dbReference type="EMBL" id="MFC5888493.1"/>
    </source>
</evidence>
<keyword evidence="1" id="KW-0472">Membrane</keyword>
<comment type="caution">
    <text evidence="2">The sequence shown here is derived from an EMBL/GenBank/DDBJ whole genome shotgun (WGS) entry which is preliminary data.</text>
</comment>
<keyword evidence="1" id="KW-0812">Transmembrane</keyword>
<evidence type="ECO:0008006" key="4">
    <source>
        <dbReference type="Google" id="ProtNLM"/>
    </source>
</evidence>
<dbReference type="EMBL" id="JBHSOD010000041">
    <property type="protein sequence ID" value="MFC5888493.1"/>
    <property type="molecule type" value="Genomic_DNA"/>
</dbReference>
<dbReference type="Proteomes" id="UP001596067">
    <property type="component" value="Unassembled WGS sequence"/>
</dbReference>
<keyword evidence="1" id="KW-1133">Transmembrane helix</keyword>
<evidence type="ECO:0000313" key="3">
    <source>
        <dbReference type="Proteomes" id="UP001596067"/>
    </source>
</evidence>
<protein>
    <recommendedName>
        <fullName evidence="4">Integral membrane protein</fullName>
    </recommendedName>
</protein>
<organism evidence="2 3">
    <name type="scientific">Kitasatospora aburaviensis</name>
    <dbReference type="NCBI Taxonomy" id="67265"/>
    <lineage>
        <taxon>Bacteria</taxon>
        <taxon>Bacillati</taxon>
        <taxon>Actinomycetota</taxon>
        <taxon>Actinomycetes</taxon>
        <taxon>Kitasatosporales</taxon>
        <taxon>Streptomycetaceae</taxon>
        <taxon>Kitasatospora</taxon>
    </lineage>
</organism>
<gene>
    <name evidence="2" type="ORF">ACFP0N_26350</name>
</gene>
<feature type="transmembrane region" description="Helical" evidence="1">
    <location>
        <begin position="61"/>
        <end position="83"/>
    </location>
</feature>
<accession>A0ABW1F3X1</accession>